<evidence type="ECO:0000313" key="5">
    <source>
        <dbReference type="EMBL" id="KAK7711536.1"/>
    </source>
</evidence>
<dbReference type="InterPro" id="IPR050641">
    <property type="entry name" value="RIFMO-like"/>
</dbReference>
<reference evidence="5 6" key="1">
    <citation type="submission" date="2024-02" db="EMBL/GenBank/DDBJ databases">
        <title>De novo assembly and annotation of 12 fungi associated with fruit tree decline syndrome in Ontario, Canada.</title>
        <authorList>
            <person name="Sulman M."/>
            <person name="Ellouze W."/>
            <person name="Ilyukhin E."/>
        </authorList>
    </citation>
    <scope>NUCLEOTIDE SEQUENCE [LARGE SCALE GENOMIC DNA]</scope>
    <source>
        <strain evidence="5 6">M169</strain>
    </source>
</reference>
<dbReference type="Gene3D" id="3.50.50.60">
    <property type="entry name" value="FAD/NAD(P)-binding domain"/>
    <property type="match status" value="1"/>
</dbReference>
<dbReference type="Pfam" id="PF01494">
    <property type="entry name" value="FAD_binding_3"/>
    <property type="match status" value="1"/>
</dbReference>
<comment type="caution">
    <text evidence="5">The sequence shown here is derived from an EMBL/GenBank/DDBJ whole genome shotgun (WGS) entry which is preliminary data.</text>
</comment>
<keyword evidence="6" id="KW-1185">Reference proteome</keyword>
<dbReference type="InterPro" id="IPR036188">
    <property type="entry name" value="FAD/NAD-bd_sf"/>
</dbReference>
<evidence type="ECO:0000256" key="3">
    <source>
        <dbReference type="ARBA" id="ARBA00023002"/>
    </source>
</evidence>
<dbReference type="PANTHER" id="PTHR43004:SF8">
    <property type="entry name" value="FAD-BINDING DOMAIN-CONTAINING PROTEIN-RELATED"/>
    <property type="match status" value="1"/>
</dbReference>
<evidence type="ECO:0000256" key="1">
    <source>
        <dbReference type="ARBA" id="ARBA00022630"/>
    </source>
</evidence>
<protein>
    <recommendedName>
        <fullName evidence="4">FAD-binding domain-containing protein</fullName>
    </recommendedName>
</protein>
<evidence type="ECO:0000313" key="6">
    <source>
        <dbReference type="Proteomes" id="UP001430848"/>
    </source>
</evidence>
<organism evidence="5 6">
    <name type="scientific">Diaporthe eres</name>
    <name type="common">Phomopsis oblonga</name>
    <dbReference type="NCBI Taxonomy" id="83184"/>
    <lineage>
        <taxon>Eukaryota</taxon>
        <taxon>Fungi</taxon>
        <taxon>Dikarya</taxon>
        <taxon>Ascomycota</taxon>
        <taxon>Pezizomycotina</taxon>
        <taxon>Sordariomycetes</taxon>
        <taxon>Sordariomycetidae</taxon>
        <taxon>Diaporthales</taxon>
        <taxon>Diaporthaceae</taxon>
        <taxon>Diaporthe</taxon>
        <taxon>Diaporthe eres species complex</taxon>
    </lineage>
</organism>
<keyword evidence="3" id="KW-0560">Oxidoreductase</keyword>
<evidence type="ECO:0000259" key="4">
    <source>
        <dbReference type="Pfam" id="PF01494"/>
    </source>
</evidence>
<keyword evidence="1" id="KW-0285">Flavoprotein</keyword>
<evidence type="ECO:0000256" key="2">
    <source>
        <dbReference type="ARBA" id="ARBA00022827"/>
    </source>
</evidence>
<name>A0ABR1NQN7_DIAER</name>
<dbReference type="InterPro" id="IPR002938">
    <property type="entry name" value="FAD-bd"/>
</dbReference>
<dbReference type="PRINTS" id="PR00420">
    <property type="entry name" value="RNGMNOXGNASE"/>
</dbReference>
<dbReference type="Pfam" id="PF21274">
    <property type="entry name" value="Rng_hyd_C"/>
    <property type="match status" value="1"/>
</dbReference>
<dbReference type="Gene3D" id="3.30.9.10">
    <property type="entry name" value="D-Amino Acid Oxidase, subunit A, domain 2"/>
    <property type="match status" value="1"/>
</dbReference>
<feature type="domain" description="FAD-binding" evidence="4">
    <location>
        <begin position="49"/>
        <end position="424"/>
    </location>
</feature>
<dbReference type="Gene3D" id="3.40.30.120">
    <property type="match status" value="1"/>
</dbReference>
<gene>
    <name evidence="5" type="ORF">SLS63_012675</name>
</gene>
<proteinExistence type="predicted"/>
<dbReference type="EMBL" id="JAKNSF020000145">
    <property type="protein sequence ID" value="KAK7711536.1"/>
    <property type="molecule type" value="Genomic_DNA"/>
</dbReference>
<dbReference type="Proteomes" id="UP001430848">
    <property type="component" value="Unassembled WGS sequence"/>
</dbReference>
<dbReference type="SUPFAM" id="SSF51905">
    <property type="entry name" value="FAD/NAD(P)-binding domain"/>
    <property type="match status" value="1"/>
</dbReference>
<accession>A0ABR1NQN7</accession>
<keyword evidence="2" id="KW-0274">FAD</keyword>
<dbReference type="PANTHER" id="PTHR43004">
    <property type="entry name" value="TRK SYSTEM POTASSIUM UPTAKE PROTEIN"/>
    <property type="match status" value="1"/>
</dbReference>
<sequence length="638" mass="71367">MKLNPLDPNVSKFQTRLDELYYRMNDRVPIYKISLGADMSSTCAQTVHPVAIIGGGPVGLSASILLSLRKIPHILLERHTGTSIHPKACGINQRTTEIFRVMGIYDEVRAAACPDDIKTRTAWYTSLGGKDASSGDGREIWSRDAWGGGPDADEYERHSPARYEVLPQIRLEPLLVKRAKELSPESLEFGSEVTGLEERGSCVVLKVLNRETGVTSEVFARFVIAADGGRGVTDKLGIKWTGERDILEMASVHFRARIREQHPDPRNFITWFSHPDAGGSIRTGYLYQIGPWPFDSPEAKASEEWVFACARTPNDPVSFERDDMLKRLKDTLKLGELPMEIISLSHWNVQAVSAERYRQGRVFLAGDAAHRIPPWGALGMNTGIQDVQNLVWKLNMALDDENKYEHLLTSYDTERRPLGQRVGQSSLHNLRSHALVMDAALGMRPEQSSGENRTAIMAYFDQSHPEHAARRLAVEQASKVLDLEFKAPGLELGWFYPGLGGATEADHAPHFLEDGSLLSEVVLPSTVPGHNVPHVWVHKHGQRLPIRDLIPLDKLLLLADDQPGWRLLETELVDIQQVTMSDAGNTWSEPTREWERLLDGNDAVLLRPDGIIAWRGSWHDSLPKKWPGILDQALYISS</sequence>